<evidence type="ECO:0000313" key="3">
    <source>
        <dbReference type="Proteomes" id="UP001519271"/>
    </source>
</evidence>
<gene>
    <name evidence="2" type="ORF">J2Z34_000892</name>
</gene>
<keyword evidence="3" id="KW-1185">Reference proteome</keyword>
<keyword evidence="1" id="KW-1133">Transmembrane helix</keyword>
<accession>A0ABS4G1K9</accession>
<evidence type="ECO:0000313" key="2">
    <source>
        <dbReference type="EMBL" id="MBP1918420.1"/>
    </source>
</evidence>
<protein>
    <recommendedName>
        <fullName evidence="4">PH domain-containing protein</fullName>
    </recommendedName>
</protein>
<proteinExistence type="predicted"/>
<reference evidence="2 3" key="1">
    <citation type="submission" date="2021-03" db="EMBL/GenBank/DDBJ databases">
        <title>Genomic Encyclopedia of Type Strains, Phase IV (KMG-IV): sequencing the most valuable type-strain genomes for metagenomic binning, comparative biology and taxonomic classification.</title>
        <authorList>
            <person name="Goeker M."/>
        </authorList>
    </citation>
    <scope>NUCLEOTIDE SEQUENCE [LARGE SCALE GENOMIC DNA]</scope>
    <source>
        <strain evidence="2 3">DSM 6139</strain>
    </source>
</reference>
<feature type="transmembrane region" description="Helical" evidence="1">
    <location>
        <begin position="12"/>
        <end position="32"/>
    </location>
</feature>
<comment type="caution">
    <text evidence="2">The sequence shown here is derived from an EMBL/GenBank/DDBJ whole genome shotgun (WGS) entry which is preliminary data.</text>
</comment>
<organism evidence="2 3">
    <name type="scientific">Youngiibacter multivorans</name>
    <dbReference type="NCBI Taxonomy" id="937251"/>
    <lineage>
        <taxon>Bacteria</taxon>
        <taxon>Bacillati</taxon>
        <taxon>Bacillota</taxon>
        <taxon>Clostridia</taxon>
        <taxon>Eubacteriales</taxon>
        <taxon>Clostridiaceae</taxon>
        <taxon>Youngiibacter</taxon>
    </lineage>
</organism>
<dbReference type="Proteomes" id="UP001519271">
    <property type="component" value="Unassembled WGS sequence"/>
</dbReference>
<feature type="transmembrane region" description="Helical" evidence="1">
    <location>
        <begin position="38"/>
        <end position="59"/>
    </location>
</feature>
<dbReference type="RefSeq" id="WP_209458654.1">
    <property type="nucleotide sequence ID" value="NZ_JAGGKC010000005.1"/>
</dbReference>
<name>A0ABS4G1K9_9CLOT</name>
<keyword evidence="1" id="KW-0472">Membrane</keyword>
<keyword evidence="1" id="KW-0812">Transmembrane</keyword>
<dbReference type="EMBL" id="JAGGKC010000005">
    <property type="protein sequence ID" value="MBP1918420.1"/>
    <property type="molecule type" value="Genomic_DNA"/>
</dbReference>
<evidence type="ECO:0000256" key="1">
    <source>
        <dbReference type="SAM" id="Phobius"/>
    </source>
</evidence>
<sequence length="137" mass="15723">MDFRIKKKKEYLISGIAWTVLAFLVLAFVAISGDSLKWYALIPLSAIEFALAISAYTAYTRNGGVYLRLEEKSLRVMSSVFRKPAIAYTNIRQVRQFKDQVTIVLKEGQDVKIMLEPMDESVRREFVLRLKEKAGLK</sequence>
<evidence type="ECO:0008006" key="4">
    <source>
        <dbReference type="Google" id="ProtNLM"/>
    </source>
</evidence>